<evidence type="ECO:0000259" key="5">
    <source>
        <dbReference type="PROSITE" id="PS51144"/>
    </source>
</evidence>
<feature type="non-terminal residue" evidence="6">
    <location>
        <position position="73"/>
    </location>
</feature>
<dbReference type="PROSITE" id="PS51144">
    <property type="entry name" value="ALPHA_CA_2"/>
    <property type="match status" value="1"/>
</dbReference>
<feature type="non-terminal residue" evidence="6">
    <location>
        <position position="1"/>
    </location>
</feature>
<keyword evidence="7" id="KW-1185">Reference proteome</keyword>
<evidence type="ECO:0000256" key="4">
    <source>
        <dbReference type="SAM" id="MobiDB-lite"/>
    </source>
</evidence>
<evidence type="ECO:0000256" key="1">
    <source>
        <dbReference type="ARBA" id="ARBA00002904"/>
    </source>
</evidence>
<comment type="similarity">
    <text evidence="3">Belongs to the alpha-class carbonic anhydrase family.</text>
</comment>
<dbReference type="InterPro" id="IPR023561">
    <property type="entry name" value="Carbonic_anhydrase_a-class"/>
</dbReference>
<dbReference type="Pfam" id="PF00194">
    <property type="entry name" value="Carb_anhydrase"/>
    <property type="match status" value="1"/>
</dbReference>
<dbReference type="InterPro" id="IPR036398">
    <property type="entry name" value="CA_dom_sf"/>
</dbReference>
<feature type="region of interest" description="Disordered" evidence="4">
    <location>
        <begin position="1"/>
        <end position="23"/>
    </location>
</feature>
<dbReference type="PANTHER" id="PTHR18952:SF201">
    <property type="entry name" value="CARBONIC ANHYDRASE"/>
    <property type="match status" value="1"/>
</dbReference>
<comment type="caution">
    <text evidence="6">The sequence shown here is derived from an EMBL/GenBank/DDBJ whole genome shotgun (WGS) entry which is preliminary data.</text>
</comment>
<dbReference type="Gene3D" id="3.10.200.10">
    <property type="entry name" value="Alpha carbonic anhydrase"/>
    <property type="match status" value="1"/>
</dbReference>
<gene>
    <name evidence="6" type="ORF">ACJRO7_001288</name>
</gene>
<evidence type="ECO:0000313" key="6">
    <source>
        <dbReference type="EMBL" id="KAL3754019.1"/>
    </source>
</evidence>
<reference evidence="6 7" key="1">
    <citation type="submission" date="2024-11" db="EMBL/GenBank/DDBJ databases">
        <title>Chromosome-level genome assembly of Eucalyptus globulus Labill. provides insights into its genome evolution.</title>
        <authorList>
            <person name="Li X."/>
        </authorList>
    </citation>
    <scope>NUCLEOTIDE SEQUENCE [LARGE SCALE GENOMIC DNA]</scope>
    <source>
        <strain evidence="6">CL2024</strain>
        <tissue evidence="6">Fresh tender leaves</tissue>
    </source>
</reference>
<dbReference type="SUPFAM" id="SSF51069">
    <property type="entry name" value="Carbonic anhydrase"/>
    <property type="match status" value="1"/>
</dbReference>
<comment type="subcellular location">
    <subcellularLocation>
        <location evidence="2">Plastid</location>
        <location evidence="2">Chloroplast stroma</location>
    </subcellularLocation>
</comment>
<sequence length="73" mass="8286">LMENLRSMVDQKGERQMGMIDPTENKMGGKSYLRYMGSLTVPPCTEGVMWIVNKQIGTVSEDQIKLLREAVHD</sequence>
<evidence type="ECO:0000256" key="3">
    <source>
        <dbReference type="ARBA" id="ARBA00006365"/>
    </source>
</evidence>
<dbReference type="InterPro" id="IPR001148">
    <property type="entry name" value="CA_dom"/>
</dbReference>
<dbReference type="Proteomes" id="UP001634007">
    <property type="component" value="Unassembled WGS sequence"/>
</dbReference>
<name>A0ABD3LU13_EUCGL</name>
<dbReference type="AlphaFoldDB" id="A0ABD3LU13"/>
<evidence type="ECO:0000313" key="7">
    <source>
        <dbReference type="Proteomes" id="UP001634007"/>
    </source>
</evidence>
<comment type="function">
    <text evidence="1">Reversible hydration of carbon dioxide.</text>
</comment>
<organism evidence="6 7">
    <name type="scientific">Eucalyptus globulus</name>
    <name type="common">Tasmanian blue gum</name>
    <dbReference type="NCBI Taxonomy" id="34317"/>
    <lineage>
        <taxon>Eukaryota</taxon>
        <taxon>Viridiplantae</taxon>
        <taxon>Streptophyta</taxon>
        <taxon>Embryophyta</taxon>
        <taxon>Tracheophyta</taxon>
        <taxon>Spermatophyta</taxon>
        <taxon>Magnoliopsida</taxon>
        <taxon>eudicotyledons</taxon>
        <taxon>Gunneridae</taxon>
        <taxon>Pentapetalae</taxon>
        <taxon>rosids</taxon>
        <taxon>malvids</taxon>
        <taxon>Myrtales</taxon>
        <taxon>Myrtaceae</taxon>
        <taxon>Myrtoideae</taxon>
        <taxon>Eucalypteae</taxon>
        <taxon>Eucalyptus</taxon>
    </lineage>
</organism>
<dbReference type="PANTHER" id="PTHR18952">
    <property type="entry name" value="CARBONIC ANHYDRASE"/>
    <property type="match status" value="1"/>
</dbReference>
<dbReference type="GO" id="GO:0009570">
    <property type="term" value="C:chloroplast stroma"/>
    <property type="evidence" value="ECO:0007669"/>
    <property type="project" value="UniProtKB-SubCell"/>
</dbReference>
<dbReference type="EMBL" id="JBJKBG010000001">
    <property type="protein sequence ID" value="KAL3754019.1"/>
    <property type="molecule type" value="Genomic_DNA"/>
</dbReference>
<evidence type="ECO:0000256" key="2">
    <source>
        <dbReference type="ARBA" id="ARBA00004470"/>
    </source>
</evidence>
<proteinExistence type="inferred from homology"/>
<accession>A0ABD3LU13</accession>
<protein>
    <recommendedName>
        <fullName evidence="5">Alpha-carbonic anhydrase domain-containing protein</fullName>
    </recommendedName>
</protein>
<feature type="domain" description="Alpha-carbonic anhydrase" evidence="5">
    <location>
        <begin position="1"/>
        <end position="73"/>
    </location>
</feature>